<evidence type="ECO:0000313" key="11">
    <source>
        <dbReference type="Proteomes" id="UP001187471"/>
    </source>
</evidence>
<keyword evidence="6" id="KW-0325">Glycoprotein</keyword>
<dbReference type="AlphaFoldDB" id="A0AA88QHW9"/>
<dbReference type="GO" id="GO:0016787">
    <property type="term" value="F:hydrolase activity"/>
    <property type="evidence" value="ECO:0007669"/>
    <property type="project" value="TreeGrafter"/>
</dbReference>
<dbReference type="Gene3D" id="2.120.10.30">
    <property type="entry name" value="TolB, C-terminal domain"/>
    <property type="match status" value="2"/>
</dbReference>
<dbReference type="Pfam" id="PF03088">
    <property type="entry name" value="Str_synth"/>
    <property type="match status" value="2"/>
</dbReference>
<keyword evidence="8" id="KW-1133">Transmembrane helix</keyword>
<dbReference type="EMBL" id="JAVXUO010003085">
    <property type="protein sequence ID" value="KAK2966863.1"/>
    <property type="molecule type" value="Genomic_DNA"/>
</dbReference>
<name>A0AA88QHW9_9ASTE</name>
<feature type="transmembrane region" description="Helical" evidence="8">
    <location>
        <begin position="27"/>
        <end position="47"/>
    </location>
</feature>
<evidence type="ECO:0000256" key="4">
    <source>
        <dbReference type="ARBA" id="ARBA00022554"/>
    </source>
</evidence>
<feature type="domain" description="Strictosidine synthase conserved region" evidence="9">
    <location>
        <begin position="182"/>
        <end position="268"/>
    </location>
</feature>
<keyword evidence="3" id="KW-0597">Phosphoprotein</keyword>
<evidence type="ECO:0000256" key="3">
    <source>
        <dbReference type="ARBA" id="ARBA00022553"/>
    </source>
</evidence>
<evidence type="ECO:0000256" key="6">
    <source>
        <dbReference type="ARBA" id="ARBA00023180"/>
    </source>
</evidence>
<keyword evidence="8" id="KW-0812">Transmembrane</keyword>
<dbReference type="InterPro" id="IPR011042">
    <property type="entry name" value="6-blade_b-propeller_TolB-like"/>
</dbReference>
<dbReference type="SUPFAM" id="SSF63829">
    <property type="entry name" value="Calcium-dependent phosphotriesterase"/>
    <property type="match status" value="2"/>
</dbReference>
<evidence type="ECO:0000256" key="7">
    <source>
        <dbReference type="SAM" id="MobiDB-lite"/>
    </source>
</evidence>
<proteinExistence type="inferred from homology"/>
<evidence type="ECO:0000256" key="5">
    <source>
        <dbReference type="ARBA" id="ARBA00022729"/>
    </source>
</evidence>
<organism evidence="10 11">
    <name type="scientific">Escallonia rubra</name>
    <dbReference type="NCBI Taxonomy" id="112253"/>
    <lineage>
        <taxon>Eukaryota</taxon>
        <taxon>Viridiplantae</taxon>
        <taxon>Streptophyta</taxon>
        <taxon>Embryophyta</taxon>
        <taxon>Tracheophyta</taxon>
        <taxon>Spermatophyta</taxon>
        <taxon>Magnoliopsida</taxon>
        <taxon>eudicotyledons</taxon>
        <taxon>Gunneridae</taxon>
        <taxon>Pentapetalae</taxon>
        <taxon>asterids</taxon>
        <taxon>campanulids</taxon>
        <taxon>Escalloniales</taxon>
        <taxon>Escalloniaceae</taxon>
        <taxon>Escallonia</taxon>
    </lineage>
</organism>
<evidence type="ECO:0000313" key="10">
    <source>
        <dbReference type="EMBL" id="KAK2966863.1"/>
    </source>
</evidence>
<sequence length="789" mass="87645">MPESSPNSSASTNSSGLVGCTARKTTIWPLGLLVGVLAPVAVAVLLYQLDSFDPAPIPTHELIHRAPMFVPRRNGHMVQGMEKIGEGQLLAPEDIAYDPKSGVIYTGCVDGWVKRVSINESAADSVVENWVNTGGRPLGIAIGQDNEIIIADADKGLLKVTEDGLIELLTDEAEGLKFKLTDHLDIADNGIIYFTDASSKYSLHEFVWDFLDGRPNGRFLSYDPSTKHTKVLVRDLYFANGVAVSPDQKFVTFCETPMRRCTRYDIQGEREGSVDIFVDNLPGMPDNIRYDGEGQYWIAMSTETTYPWYLAQKYPFIRKIMAMMERYNRRPRFEKNGGSLAIDLEGKPLAHYYDPGLALISSGIKIGDCLYCGPIWGVNRTTQHIAHSSSSKRGAMPESSPNSSASTNSSGLVGCTARKTTIWPLGLLVGVLAPVAVAVLLYQLDSFDPAPFPTHELTQRAPMFVPRRNGNMVQGMEKIGEGQLLAPEDIAYDPKSGVIYTGCDDGWVKRVSVNESAADSVVENWLNTGGRPLGIAFGRDNEIIIADAHKGLLKVTEDGLIKLLTDEAEGLKFKLTDHLDIADNGIIYFTDASSKYSLHEVFWDFLDGRPNGRFLSYDPSTKQTKVLVRDLYFANGVAVSPDQKFVIFCETTMRRCKRYDIQGEREGSVDIFVDNLPGMPDNIRYDGEGQYWIAMSTETTYPWYLAQKYPFIRKIMAMMERYNRRPHFEKNGGSLEIDLEGKPLAHYYDPGLALISSGIKIGDCLYCGSVVYPYIIRLNLTRHPALART</sequence>
<comment type="caution">
    <text evidence="10">The sequence shown here is derived from an EMBL/GenBank/DDBJ whole genome shotgun (WGS) entry which is preliminary data.</text>
</comment>
<reference evidence="10" key="1">
    <citation type="submission" date="2022-12" db="EMBL/GenBank/DDBJ databases">
        <title>Draft genome assemblies for two species of Escallonia (Escalloniales).</title>
        <authorList>
            <person name="Chanderbali A."/>
            <person name="Dervinis C."/>
            <person name="Anghel I."/>
            <person name="Soltis D."/>
            <person name="Soltis P."/>
            <person name="Zapata F."/>
        </authorList>
    </citation>
    <scope>NUCLEOTIDE SEQUENCE</scope>
    <source>
        <strain evidence="10">UCBG92.1500</strain>
        <tissue evidence="10">Leaf</tissue>
    </source>
</reference>
<keyword evidence="4" id="KW-0926">Vacuole</keyword>
<keyword evidence="11" id="KW-1185">Reference proteome</keyword>
<dbReference type="PANTHER" id="PTHR10426:SF88">
    <property type="entry name" value="ADIPOCYTE PLASMA MEMBRANE-ASSOCIATED PROTEIN HEMOMUCIN-RELATED"/>
    <property type="match status" value="1"/>
</dbReference>
<dbReference type="GO" id="GO:0012505">
    <property type="term" value="C:endomembrane system"/>
    <property type="evidence" value="ECO:0007669"/>
    <property type="project" value="TreeGrafter"/>
</dbReference>
<comment type="subcellular location">
    <subcellularLocation>
        <location evidence="1">Vacuole</location>
    </subcellularLocation>
</comment>
<dbReference type="PANTHER" id="PTHR10426">
    <property type="entry name" value="STRICTOSIDINE SYNTHASE-RELATED"/>
    <property type="match status" value="1"/>
</dbReference>
<keyword evidence="8" id="KW-0472">Membrane</keyword>
<dbReference type="Pfam" id="PF20067">
    <property type="entry name" value="SSL_N"/>
    <property type="match status" value="2"/>
</dbReference>
<keyword evidence="5" id="KW-0732">Signal</keyword>
<dbReference type="GO" id="GO:0009753">
    <property type="term" value="P:response to jasmonic acid"/>
    <property type="evidence" value="ECO:0007669"/>
    <property type="project" value="UniProtKB-ARBA"/>
</dbReference>
<evidence type="ECO:0000256" key="2">
    <source>
        <dbReference type="ARBA" id="ARBA00009191"/>
    </source>
</evidence>
<feature type="domain" description="Strictosidine synthase conserved region" evidence="9">
    <location>
        <begin position="577"/>
        <end position="663"/>
    </location>
</feature>
<feature type="transmembrane region" description="Helical" evidence="8">
    <location>
        <begin position="422"/>
        <end position="444"/>
    </location>
</feature>
<evidence type="ECO:0000256" key="8">
    <source>
        <dbReference type="SAM" id="Phobius"/>
    </source>
</evidence>
<evidence type="ECO:0000256" key="1">
    <source>
        <dbReference type="ARBA" id="ARBA00004116"/>
    </source>
</evidence>
<feature type="compositionally biased region" description="Low complexity" evidence="7">
    <location>
        <begin position="399"/>
        <end position="410"/>
    </location>
</feature>
<dbReference type="FunFam" id="2.120.10.30:FF:000073">
    <property type="entry name" value="Protein STRICTOSIDINE SYNTHASE-LIKE 6"/>
    <property type="match status" value="2"/>
</dbReference>
<dbReference type="GO" id="GO:0005773">
    <property type="term" value="C:vacuole"/>
    <property type="evidence" value="ECO:0007669"/>
    <property type="project" value="UniProtKB-SubCell"/>
</dbReference>
<dbReference type="InterPro" id="IPR018119">
    <property type="entry name" value="Strictosidine_synth_cons-reg"/>
</dbReference>
<dbReference type="Proteomes" id="UP001187471">
    <property type="component" value="Unassembled WGS sequence"/>
</dbReference>
<comment type="similarity">
    <text evidence="2">Belongs to the strictosidine synthase family.</text>
</comment>
<feature type="region of interest" description="Disordered" evidence="7">
    <location>
        <begin position="387"/>
        <end position="410"/>
    </location>
</feature>
<protein>
    <recommendedName>
        <fullName evidence="9">Strictosidine synthase conserved region domain-containing protein</fullName>
    </recommendedName>
</protein>
<accession>A0AA88QHW9</accession>
<gene>
    <name evidence="10" type="ORF">RJ640_027822</name>
</gene>
<evidence type="ECO:0000259" key="9">
    <source>
        <dbReference type="Pfam" id="PF03088"/>
    </source>
</evidence>